<organism evidence="2 3">
    <name type="scientific">Araneus ventricosus</name>
    <name type="common">Orbweaver spider</name>
    <name type="synonym">Epeira ventricosa</name>
    <dbReference type="NCBI Taxonomy" id="182803"/>
    <lineage>
        <taxon>Eukaryota</taxon>
        <taxon>Metazoa</taxon>
        <taxon>Ecdysozoa</taxon>
        <taxon>Arthropoda</taxon>
        <taxon>Chelicerata</taxon>
        <taxon>Arachnida</taxon>
        <taxon>Araneae</taxon>
        <taxon>Araneomorphae</taxon>
        <taxon>Entelegynae</taxon>
        <taxon>Araneoidea</taxon>
        <taxon>Araneidae</taxon>
        <taxon>Araneus</taxon>
    </lineage>
</organism>
<evidence type="ECO:0000313" key="2">
    <source>
        <dbReference type="EMBL" id="GBM56941.1"/>
    </source>
</evidence>
<keyword evidence="1" id="KW-0472">Membrane</keyword>
<feature type="transmembrane region" description="Helical" evidence="1">
    <location>
        <begin position="108"/>
        <end position="131"/>
    </location>
</feature>
<keyword evidence="3" id="KW-1185">Reference proteome</keyword>
<protein>
    <submittedName>
        <fullName evidence="2">Uncharacterized protein</fullName>
    </submittedName>
</protein>
<reference evidence="2 3" key="1">
    <citation type="journal article" date="2019" name="Sci. Rep.">
        <title>Orb-weaving spider Araneus ventricosus genome elucidates the spidroin gene catalogue.</title>
        <authorList>
            <person name="Kono N."/>
            <person name="Nakamura H."/>
            <person name="Ohtoshi R."/>
            <person name="Moran D.A.P."/>
            <person name="Shinohara A."/>
            <person name="Yoshida Y."/>
            <person name="Fujiwara M."/>
            <person name="Mori M."/>
            <person name="Tomita M."/>
            <person name="Arakawa K."/>
        </authorList>
    </citation>
    <scope>NUCLEOTIDE SEQUENCE [LARGE SCALE GENOMIC DNA]</scope>
</reference>
<sequence>MNPETYSPPPYIVYENVWASQPLITIASASVRHEATGLVRAELGTAAEWESQVGIGEEILPQTSAEAFNSTEARSKENLSVVIVAFRFPIFVLELVRYVLMLNYSCSCLAFFLSEYLVLAVLSYLCISGIMDTRN</sequence>
<dbReference type="AlphaFoldDB" id="A0A4Y2GVJ1"/>
<evidence type="ECO:0000256" key="1">
    <source>
        <dbReference type="SAM" id="Phobius"/>
    </source>
</evidence>
<proteinExistence type="predicted"/>
<accession>A0A4Y2GVJ1</accession>
<gene>
    <name evidence="2" type="ORF">AVEN_82432_1</name>
</gene>
<keyword evidence="1" id="KW-0812">Transmembrane</keyword>
<feature type="transmembrane region" description="Helical" evidence="1">
    <location>
        <begin position="79"/>
        <end position="96"/>
    </location>
</feature>
<evidence type="ECO:0000313" key="3">
    <source>
        <dbReference type="Proteomes" id="UP000499080"/>
    </source>
</evidence>
<dbReference type="EMBL" id="BGPR01001569">
    <property type="protein sequence ID" value="GBM56941.1"/>
    <property type="molecule type" value="Genomic_DNA"/>
</dbReference>
<name>A0A4Y2GVJ1_ARAVE</name>
<comment type="caution">
    <text evidence="2">The sequence shown here is derived from an EMBL/GenBank/DDBJ whole genome shotgun (WGS) entry which is preliminary data.</text>
</comment>
<keyword evidence="1" id="KW-1133">Transmembrane helix</keyword>
<dbReference type="Proteomes" id="UP000499080">
    <property type="component" value="Unassembled WGS sequence"/>
</dbReference>